<feature type="transmembrane region" description="Helical" evidence="1">
    <location>
        <begin position="104"/>
        <end position="121"/>
    </location>
</feature>
<dbReference type="KEGG" id="prz:GZH47_08340"/>
<evidence type="ECO:0000313" key="2">
    <source>
        <dbReference type="EMBL" id="QHW30858.1"/>
    </source>
</evidence>
<evidence type="ECO:0000256" key="1">
    <source>
        <dbReference type="SAM" id="Phobius"/>
    </source>
</evidence>
<keyword evidence="3" id="KW-1185">Reference proteome</keyword>
<dbReference type="AlphaFoldDB" id="A0A6C0NXE5"/>
<feature type="transmembrane region" description="Helical" evidence="1">
    <location>
        <begin position="325"/>
        <end position="344"/>
    </location>
</feature>
<dbReference type="EMBL" id="CP048286">
    <property type="protein sequence ID" value="QHW30858.1"/>
    <property type="molecule type" value="Genomic_DNA"/>
</dbReference>
<accession>A0A6C0NXE5</accession>
<keyword evidence="1" id="KW-1133">Transmembrane helix</keyword>
<feature type="transmembrane region" description="Helical" evidence="1">
    <location>
        <begin position="133"/>
        <end position="151"/>
    </location>
</feature>
<dbReference type="RefSeq" id="WP_162639667.1">
    <property type="nucleotide sequence ID" value="NZ_CP048286.1"/>
</dbReference>
<evidence type="ECO:0000313" key="3">
    <source>
        <dbReference type="Proteomes" id="UP000479114"/>
    </source>
</evidence>
<proteinExistence type="predicted"/>
<feature type="transmembrane region" description="Helical" evidence="1">
    <location>
        <begin position="195"/>
        <end position="211"/>
    </location>
</feature>
<feature type="transmembrane region" description="Helical" evidence="1">
    <location>
        <begin position="171"/>
        <end position="190"/>
    </location>
</feature>
<organism evidence="2 3">
    <name type="scientific">Paenibacillus rhizovicinus</name>
    <dbReference type="NCBI Taxonomy" id="2704463"/>
    <lineage>
        <taxon>Bacteria</taxon>
        <taxon>Bacillati</taxon>
        <taxon>Bacillota</taxon>
        <taxon>Bacilli</taxon>
        <taxon>Bacillales</taxon>
        <taxon>Paenibacillaceae</taxon>
        <taxon>Paenibacillus</taxon>
    </lineage>
</organism>
<name>A0A6C0NXE5_9BACL</name>
<feature type="transmembrane region" description="Helical" evidence="1">
    <location>
        <begin position="356"/>
        <end position="372"/>
    </location>
</feature>
<feature type="transmembrane region" description="Helical" evidence="1">
    <location>
        <begin position="44"/>
        <end position="60"/>
    </location>
</feature>
<dbReference type="Proteomes" id="UP000479114">
    <property type="component" value="Chromosome"/>
</dbReference>
<protein>
    <recommendedName>
        <fullName evidence="4">O-antigen ligase family protein</fullName>
    </recommendedName>
</protein>
<sequence length="418" mass="48650">MKIRVNKLALWGLFASIIASENFFYLFKGGEDARVIGALSLKDIFVFMGLFWIGMIMFLLREQPSPKYHFKWIILFTLILMITSSIQSHVLYGQSITMGIRPQRFWIVWALMYFPITKALYLKEITYEKIEKIIFIIGTLELVIYISQYFLQNQVQFLNVMSNNVYSTTRFYVSNIFLNLLLFINLNRLFNKEKIIKSTLYIVAVLFVIIIVGKMRMTFIAVASAILIGFIFWKKGGILKFLTFLVLVAVAIYLTNLEEVQAIILSFQGKSTVDTLSIREIGRDFYISILKQHPILGGGYINTQWYPAAIASNYLRGIYWVDNGIFGFAYFYGLLGIVWVLVLFRKLFVMGSKVKRALNSYVFFIMPMYWVIAMVDELHWYYNSFLVMTLLICMLEEKFRKIDVGHGGNFESNKKLSL</sequence>
<evidence type="ECO:0008006" key="4">
    <source>
        <dbReference type="Google" id="ProtNLM"/>
    </source>
</evidence>
<reference evidence="2 3" key="1">
    <citation type="submission" date="2020-02" db="EMBL/GenBank/DDBJ databases">
        <title>Paenibacillus sp. nov., isolated from rhizosphere soil of tomato.</title>
        <authorList>
            <person name="Weon H.-Y."/>
            <person name="Lee S.A."/>
        </authorList>
    </citation>
    <scope>NUCLEOTIDE SEQUENCE [LARGE SCALE GENOMIC DNA]</scope>
    <source>
        <strain evidence="2 3">14171R-81</strain>
    </source>
</reference>
<keyword evidence="1" id="KW-0812">Transmembrane</keyword>
<feature type="transmembrane region" description="Helical" evidence="1">
    <location>
        <begin position="378"/>
        <end position="395"/>
    </location>
</feature>
<feature type="transmembrane region" description="Helical" evidence="1">
    <location>
        <begin position="217"/>
        <end position="233"/>
    </location>
</feature>
<feature type="transmembrane region" description="Helical" evidence="1">
    <location>
        <begin position="72"/>
        <end position="92"/>
    </location>
</feature>
<feature type="transmembrane region" description="Helical" evidence="1">
    <location>
        <begin position="238"/>
        <end position="255"/>
    </location>
</feature>
<keyword evidence="1" id="KW-0472">Membrane</keyword>
<gene>
    <name evidence="2" type="ORF">GZH47_08340</name>
</gene>